<evidence type="ECO:0000313" key="2">
    <source>
        <dbReference type="Proteomes" id="UP000823618"/>
    </source>
</evidence>
<protein>
    <submittedName>
        <fullName evidence="1">Uncharacterized protein</fullName>
    </submittedName>
</protein>
<dbReference type="AlphaFoldDB" id="A0A9D9N811"/>
<organism evidence="1 2">
    <name type="scientific">Candidatus Scybalomonas excrementavium</name>
    <dbReference type="NCBI Taxonomy" id="2840943"/>
    <lineage>
        <taxon>Bacteria</taxon>
        <taxon>Bacillati</taxon>
        <taxon>Bacillota</taxon>
        <taxon>Clostridia</taxon>
        <taxon>Lachnospirales</taxon>
        <taxon>Lachnospiraceae</taxon>
        <taxon>Lachnospiraceae incertae sedis</taxon>
        <taxon>Candidatus Scybalomonas</taxon>
    </lineage>
</organism>
<accession>A0A9D9N811</accession>
<reference evidence="1" key="1">
    <citation type="submission" date="2020-10" db="EMBL/GenBank/DDBJ databases">
        <authorList>
            <person name="Gilroy R."/>
        </authorList>
    </citation>
    <scope>NUCLEOTIDE SEQUENCE</scope>
    <source>
        <strain evidence="1">E3-2379</strain>
    </source>
</reference>
<dbReference type="Proteomes" id="UP000823618">
    <property type="component" value="Unassembled WGS sequence"/>
</dbReference>
<evidence type="ECO:0000313" key="1">
    <source>
        <dbReference type="EMBL" id="MBO8463475.1"/>
    </source>
</evidence>
<reference evidence="1" key="2">
    <citation type="journal article" date="2021" name="PeerJ">
        <title>Extensive microbial diversity within the chicken gut microbiome revealed by metagenomics and culture.</title>
        <authorList>
            <person name="Gilroy R."/>
            <person name="Ravi A."/>
            <person name="Getino M."/>
            <person name="Pursley I."/>
            <person name="Horton D.L."/>
            <person name="Alikhan N.F."/>
            <person name="Baker D."/>
            <person name="Gharbi K."/>
            <person name="Hall N."/>
            <person name="Watson M."/>
            <person name="Adriaenssens E.M."/>
            <person name="Foster-Nyarko E."/>
            <person name="Jarju S."/>
            <person name="Secka A."/>
            <person name="Antonio M."/>
            <person name="Oren A."/>
            <person name="Chaudhuri R.R."/>
            <person name="La Ragione R."/>
            <person name="Hildebrand F."/>
            <person name="Pallen M.J."/>
        </authorList>
    </citation>
    <scope>NUCLEOTIDE SEQUENCE</scope>
    <source>
        <strain evidence="1">E3-2379</strain>
    </source>
</reference>
<proteinExistence type="predicted"/>
<comment type="caution">
    <text evidence="1">The sequence shown here is derived from an EMBL/GenBank/DDBJ whole genome shotgun (WGS) entry which is preliminary data.</text>
</comment>
<sequence>MFFVKEVLEEVKRNGGYIGKKVKKRDKMEFPIEVLQEYAYKEDKAITKFVAQINEWVDEAIYKKLNYKIITQWLKLNEFLQEEYSEEFDKTITLPTEKGIQIGIRAERRSSSKGIEYMLVIYNKQAQEYIVQNLEKILYGEAAN</sequence>
<dbReference type="EMBL" id="JADIML010000164">
    <property type="protein sequence ID" value="MBO8463475.1"/>
    <property type="molecule type" value="Genomic_DNA"/>
</dbReference>
<name>A0A9D9N811_9FIRM</name>
<gene>
    <name evidence="1" type="ORF">IAC13_06035</name>
</gene>